<protein>
    <recommendedName>
        <fullName evidence="9">Allantoin permease</fullName>
    </recommendedName>
</protein>
<evidence type="ECO:0000256" key="5">
    <source>
        <dbReference type="ARBA" id="ARBA00023136"/>
    </source>
</evidence>
<feature type="transmembrane region" description="Helical" evidence="6">
    <location>
        <begin position="406"/>
        <end position="427"/>
    </location>
</feature>
<feature type="transmembrane region" description="Helical" evidence="6">
    <location>
        <begin position="244"/>
        <end position="267"/>
    </location>
</feature>
<comment type="caution">
    <text evidence="7">The sequence shown here is derived from an EMBL/GenBank/DDBJ whole genome shotgun (WGS) entry which is preliminary data.</text>
</comment>
<comment type="subcellular location">
    <subcellularLocation>
        <location evidence="1">Membrane</location>
        <topology evidence="1">Multi-pass membrane protein</topology>
    </subcellularLocation>
</comment>
<dbReference type="InterPro" id="IPR030191">
    <property type="entry name" value="CodB"/>
</dbReference>
<evidence type="ECO:0000256" key="3">
    <source>
        <dbReference type="ARBA" id="ARBA00022692"/>
    </source>
</evidence>
<proteinExistence type="inferred from homology"/>
<evidence type="ECO:0000256" key="2">
    <source>
        <dbReference type="ARBA" id="ARBA00008974"/>
    </source>
</evidence>
<keyword evidence="5 6" id="KW-0472">Membrane</keyword>
<reference evidence="7 8" key="1">
    <citation type="submission" date="2015-09" db="EMBL/GenBank/DDBJ databases">
        <title>Heavy metals and arsenic resistance mechanisms in polyextremophilic archaea of the family Ferroplasmaceae.</title>
        <authorList>
            <person name="Bulaev A.G."/>
            <person name="Kanygina A.V."/>
        </authorList>
    </citation>
    <scope>NUCLEOTIDE SEQUENCE [LARGE SCALE GENOMIC DNA]</scope>
    <source>
        <strain evidence="7 8">BH2</strain>
    </source>
</reference>
<evidence type="ECO:0000256" key="4">
    <source>
        <dbReference type="ARBA" id="ARBA00022989"/>
    </source>
</evidence>
<gene>
    <name evidence="7" type="ORF">AOG55_06255</name>
</gene>
<feature type="transmembrane region" description="Helical" evidence="6">
    <location>
        <begin position="172"/>
        <end position="191"/>
    </location>
</feature>
<comment type="similarity">
    <text evidence="2">Belongs to the purine-cytosine permease (2.A.39) family.</text>
</comment>
<evidence type="ECO:0000313" key="7">
    <source>
        <dbReference type="EMBL" id="KQB35620.1"/>
    </source>
</evidence>
<keyword evidence="3 6" id="KW-0812">Transmembrane</keyword>
<evidence type="ECO:0000313" key="8">
    <source>
        <dbReference type="Proteomes" id="UP000050301"/>
    </source>
</evidence>
<dbReference type="Proteomes" id="UP000050301">
    <property type="component" value="Unassembled WGS sequence"/>
</dbReference>
<dbReference type="Gene3D" id="1.10.4160.10">
    <property type="entry name" value="Hydantoin permease"/>
    <property type="match status" value="1"/>
</dbReference>
<dbReference type="GO" id="GO:0005886">
    <property type="term" value="C:plasma membrane"/>
    <property type="evidence" value="ECO:0007669"/>
    <property type="project" value="TreeGrafter"/>
</dbReference>
<sequence length="482" mass="53576">MDFMPKHSDNTVVEDGFEVIGVNPIPKNERNMSPWKFFIFWAMVSGAALVPIAGKELYNMGLIYAIIAIVIALLIGLIPAGLISDMGRQIPVPSLVVARKTYGYMTSGAYSLIFTFLNLGYFGLNDSVGAVILSSLTHSPILYWYIIMGAIQILLVLLGAKWLEYFFRYTAPLLVISFGILTYFLFTTYTINVSNLLNPIGKYTWGGALDFLLGFSILAWTYKISTQSRFGRPFSGKENKKTRAGYFVASPLGIMLPVLLMGIVGFFGNSLNPGSGWNIAVLSFPGVSGIDRIIIIIAAILLALSLIHPNAMNLYPATADLLTSIQPLFGKSVHEKWAQPVATLLLGIGGIILAIEGILARISGFIDILEAIIFPFTFILIFDWFKNLRHTTRIGDYYKIPRNIKNNIKFGALIPAFIGTVIAIFGIGPYDYIFAYFPKALFGSFIGLLLYIVIYYIRPERVQLSEKQNDYDRFNMEAEDSQ</sequence>
<dbReference type="InParanoid" id="A0A0N8VL60"/>
<keyword evidence="4 6" id="KW-1133">Transmembrane helix</keyword>
<dbReference type="GO" id="GO:0015209">
    <property type="term" value="F:cytosine transmembrane transporter activity"/>
    <property type="evidence" value="ECO:0007669"/>
    <property type="project" value="InterPro"/>
</dbReference>
<feature type="transmembrane region" description="Helical" evidence="6">
    <location>
        <begin position="102"/>
        <end position="122"/>
    </location>
</feature>
<evidence type="ECO:0000256" key="1">
    <source>
        <dbReference type="ARBA" id="ARBA00004141"/>
    </source>
</evidence>
<feature type="transmembrane region" description="Helical" evidence="6">
    <location>
        <begin position="341"/>
        <end position="362"/>
    </location>
</feature>
<feature type="transmembrane region" description="Helical" evidence="6">
    <location>
        <begin position="37"/>
        <end position="54"/>
    </location>
</feature>
<feature type="transmembrane region" description="Helical" evidence="6">
    <location>
        <begin position="433"/>
        <end position="457"/>
    </location>
</feature>
<accession>A0A0N8VL60</accession>
<dbReference type="InterPro" id="IPR001248">
    <property type="entry name" value="Pur-cyt_permease"/>
</dbReference>
<keyword evidence="8" id="KW-1185">Reference proteome</keyword>
<name>A0A0N8VL60_9ARCH</name>
<feature type="transmembrane region" description="Helical" evidence="6">
    <location>
        <begin position="142"/>
        <end position="160"/>
    </location>
</feature>
<evidence type="ECO:0008006" key="9">
    <source>
        <dbReference type="Google" id="ProtNLM"/>
    </source>
</evidence>
<evidence type="ECO:0000256" key="6">
    <source>
        <dbReference type="SAM" id="Phobius"/>
    </source>
</evidence>
<organism evidence="7 8">
    <name type="scientific">Acidiplasma cupricumulans</name>
    <dbReference type="NCBI Taxonomy" id="312540"/>
    <lineage>
        <taxon>Archaea</taxon>
        <taxon>Methanobacteriati</taxon>
        <taxon>Thermoplasmatota</taxon>
        <taxon>Thermoplasmata</taxon>
        <taxon>Thermoplasmatales</taxon>
        <taxon>Ferroplasmaceae</taxon>
        <taxon>Acidiplasma</taxon>
    </lineage>
</organism>
<feature type="transmembrane region" description="Helical" evidence="6">
    <location>
        <begin position="60"/>
        <end position="82"/>
    </location>
</feature>
<feature type="transmembrane region" description="Helical" evidence="6">
    <location>
        <begin position="368"/>
        <end position="385"/>
    </location>
</feature>
<feature type="transmembrane region" description="Helical" evidence="6">
    <location>
        <begin position="279"/>
        <end position="304"/>
    </location>
</feature>
<dbReference type="PANTHER" id="PTHR30569:SF0">
    <property type="entry name" value="CYTOSINE PERMEASE"/>
    <property type="match status" value="1"/>
</dbReference>
<dbReference type="AlphaFoldDB" id="A0A0N8VL60"/>
<dbReference type="Pfam" id="PF02133">
    <property type="entry name" value="Transp_cyt_pur"/>
    <property type="match status" value="1"/>
</dbReference>
<dbReference type="PANTHER" id="PTHR30569">
    <property type="entry name" value="CYTOSINE TRANSPORTER CODB"/>
    <property type="match status" value="1"/>
</dbReference>
<dbReference type="EMBL" id="LKBH01000120">
    <property type="protein sequence ID" value="KQB35620.1"/>
    <property type="molecule type" value="Genomic_DNA"/>
</dbReference>
<feature type="transmembrane region" description="Helical" evidence="6">
    <location>
        <begin position="203"/>
        <end position="223"/>
    </location>
</feature>